<comment type="caution">
    <text evidence="1">The sequence shown here is derived from an EMBL/GenBank/DDBJ whole genome shotgun (WGS) entry which is preliminary data.</text>
</comment>
<dbReference type="AlphaFoldDB" id="A0A0R2U0J1"/>
<dbReference type="Proteomes" id="UP000051213">
    <property type="component" value="Unassembled WGS sequence"/>
</dbReference>
<evidence type="ECO:0008006" key="3">
    <source>
        <dbReference type="Google" id="ProtNLM"/>
    </source>
</evidence>
<dbReference type="SUPFAM" id="SSF52833">
    <property type="entry name" value="Thioredoxin-like"/>
    <property type="match status" value="1"/>
</dbReference>
<dbReference type="InterPro" id="IPR008554">
    <property type="entry name" value="Glutaredoxin-like"/>
</dbReference>
<dbReference type="InterPro" id="IPR036249">
    <property type="entry name" value="Thioredoxin-like_sf"/>
</dbReference>
<evidence type="ECO:0000313" key="1">
    <source>
        <dbReference type="EMBL" id="KRO91066.1"/>
    </source>
</evidence>
<name>A0A0R2U0J1_9GAMM</name>
<dbReference type="Gene3D" id="3.40.30.10">
    <property type="entry name" value="Glutaredoxin"/>
    <property type="match status" value="1"/>
</dbReference>
<accession>A0A0R2U0J1</accession>
<evidence type="ECO:0000313" key="2">
    <source>
        <dbReference type="Proteomes" id="UP000051213"/>
    </source>
</evidence>
<protein>
    <recommendedName>
        <fullName evidence="3">Glutaredoxin</fullName>
    </recommendedName>
</protein>
<sequence>MKPSAQLKRDLIIYTGPNCHLCDEAKSILAPVLAKRGWHLIVADIHDDVALKEKYGLLIPVVLLPDGREKGWPFTAAQIARMLTSSL</sequence>
<reference evidence="1 2" key="1">
    <citation type="submission" date="2015-10" db="EMBL/GenBank/DDBJ databases">
        <title>Metagenome-Assembled Genomes uncover a global brackish microbiome.</title>
        <authorList>
            <person name="Hugerth L.W."/>
            <person name="Larsson J."/>
            <person name="Alneberg J."/>
            <person name="Lindh M.V."/>
            <person name="Legrand C."/>
            <person name="Pinhassi J."/>
            <person name="Andersson A.F."/>
        </authorList>
    </citation>
    <scope>NUCLEOTIDE SEQUENCE [LARGE SCALE GENOMIC DNA]</scope>
    <source>
        <strain evidence="1">BACL26 MAG-121220-bin70</strain>
    </source>
</reference>
<gene>
    <name evidence="1" type="ORF">ABS24_01580</name>
</gene>
<dbReference type="InterPro" id="IPR052565">
    <property type="entry name" value="Glutaredoxin-like_YDR286C"/>
</dbReference>
<organism evidence="1 2">
    <name type="scientific">SAR92 bacterium BACL26 MAG-121220-bin70</name>
    <dbReference type="NCBI Taxonomy" id="1655626"/>
    <lineage>
        <taxon>Bacteria</taxon>
        <taxon>Pseudomonadati</taxon>
        <taxon>Pseudomonadota</taxon>
        <taxon>Gammaproteobacteria</taxon>
        <taxon>Cellvibrionales</taxon>
        <taxon>Porticoccaceae</taxon>
        <taxon>SAR92 clade</taxon>
    </lineage>
</organism>
<dbReference type="PANTHER" id="PTHR33558">
    <property type="entry name" value="GLUTAREDOXIN-LIKE PROTEIN C5ORF63 HOMOLOG"/>
    <property type="match status" value="1"/>
</dbReference>
<dbReference type="Pfam" id="PF05768">
    <property type="entry name" value="Glrx-like"/>
    <property type="match status" value="1"/>
</dbReference>
<dbReference type="EMBL" id="LICA01000627">
    <property type="protein sequence ID" value="KRO91066.1"/>
    <property type="molecule type" value="Genomic_DNA"/>
</dbReference>
<proteinExistence type="predicted"/>
<dbReference type="PANTHER" id="PTHR33558:SF1">
    <property type="entry name" value="GLUTAREDOXIN-LIKE PROTEIN C5ORF63 HOMOLOG"/>
    <property type="match status" value="1"/>
</dbReference>